<evidence type="ECO:0000313" key="1">
    <source>
        <dbReference type="EMBL" id="GHO93783.1"/>
    </source>
</evidence>
<dbReference type="AlphaFoldDB" id="A0A8J3IHK8"/>
<organism evidence="1 2">
    <name type="scientific">Reticulibacter mediterranei</name>
    <dbReference type="NCBI Taxonomy" id="2778369"/>
    <lineage>
        <taxon>Bacteria</taxon>
        <taxon>Bacillati</taxon>
        <taxon>Chloroflexota</taxon>
        <taxon>Ktedonobacteria</taxon>
        <taxon>Ktedonobacterales</taxon>
        <taxon>Reticulibacteraceae</taxon>
        <taxon>Reticulibacter</taxon>
    </lineage>
</organism>
<sequence>MGKRANGEGSVYYRPEKKNKKWVASITLENGKRKQIYCETQAEAVKELRKLNKAKDEGTLITEDATLSQFLLSWLEDTVQMNVRPRTFSAIGKSSHVTFCQHWAGSNCKS</sequence>
<protein>
    <submittedName>
        <fullName evidence="1">Uncharacterized protein</fullName>
    </submittedName>
</protein>
<reference evidence="1" key="1">
    <citation type="submission" date="2020-10" db="EMBL/GenBank/DDBJ databases">
        <title>Taxonomic study of unclassified bacteria belonging to the class Ktedonobacteria.</title>
        <authorList>
            <person name="Yabe S."/>
            <person name="Wang C.M."/>
            <person name="Zheng Y."/>
            <person name="Sakai Y."/>
            <person name="Cavaletti L."/>
            <person name="Monciardini P."/>
            <person name="Donadio S."/>
        </authorList>
    </citation>
    <scope>NUCLEOTIDE SEQUENCE</scope>
    <source>
        <strain evidence="1">ID150040</strain>
    </source>
</reference>
<proteinExistence type="predicted"/>
<evidence type="ECO:0000313" key="2">
    <source>
        <dbReference type="Proteomes" id="UP000597444"/>
    </source>
</evidence>
<gene>
    <name evidence="1" type="ORF">KSF_038310</name>
</gene>
<name>A0A8J3IHK8_9CHLR</name>
<dbReference type="EMBL" id="BNJK01000001">
    <property type="protein sequence ID" value="GHO93783.1"/>
    <property type="molecule type" value="Genomic_DNA"/>
</dbReference>
<accession>A0A8J3IHK8</accession>
<dbReference type="Proteomes" id="UP000597444">
    <property type="component" value="Unassembled WGS sequence"/>
</dbReference>
<comment type="caution">
    <text evidence="1">The sequence shown here is derived from an EMBL/GenBank/DDBJ whole genome shotgun (WGS) entry which is preliminary data.</text>
</comment>
<keyword evidence="2" id="KW-1185">Reference proteome</keyword>